<dbReference type="AlphaFoldDB" id="A0A1G8WI09"/>
<name>A0A1G8WI09_9FLAO</name>
<dbReference type="PANTHER" id="PTHR41913">
    <property type="entry name" value="DUF1684 DOMAIN-CONTAINING PROTEIN"/>
    <property type="match status" value="1"/>
</dbReference>
<dbReference type="Proteomes" id="UP000199580">
    <property type="component" value="Unassembled WGS sequence"/>
</dbReference>
<dbReference type="Pfam" id="PF07920">
    <property type="entry name" value="DUF1684"/>
    <property type="match status" value="1"/>
</dbReference>
<dbReference type="InterPro" id="IPR012467">
    <property type="entry name" value="DUF1684"/>
</dbReference>
<proteinExistence type="predicted"/>
<dbReference type="RefSeq" id="WP_091394109.1">
    <property type="nucleotide sequence ID" value="NZ_BKAI01000004.1"/>
</dbReference>
<evidence type="ECO:0000313" key="1">
    <source>
        <dbReference type="EMBL" id="SDJ77962.1"/>
    </source>
</evidence>
<reference evidence="1 2" key="1">
    <citation type="submission" date="2016-10" db="EMBL/GenBank/DDBJ databases">
        <authorList>
            <person name="de Groot N.N."/>
        </authorList>
    </citation>
    <scope>NUCLEOTIDE SEQUENCE [LARGE SCALE GENOMIC DNA]</scope>
    <source>
        <strain evidence="1 2">CGMCC 1.10076</strain>
    </source>
</reference>
<dbReference type="OrthoDB" id="5493262at2"/>
<evidence type="ECO:0008006" key="3">
    <source>
        <dbReference type="Google" id="ProtNLM"/>
    </source>
</evidence>
<gene>
    <name evidence="1" type="ORF">SAMN04487935_1832</name>
</gene>
<evidence type="ECO:0000313" key="2">
    <source>
        <dbReference type="Proteomes" id="UP000199580"/>
    </source>
</evidence>
<organism evidence="1 2">
    <name type="scientific">Flavobacterium noncentrifugens</name>
    <dbReference type="NCBI Taxonomy" id="1128970"/>
    <lineage>
        <taxon>Bacteria</taxon>
        <taxon>Pseudomonadati</taxon>
        <taxon>Bacteroidota</taxon>
        <taxon>Flavobacteriia</taxon>
        <taxon>Flavobacteriales</taxon>
        <taxon>Flavobacteriaceae</taxon>
        <taxon>Flavobacterium</taxon>
    </lineage>
</organism>
<dbReference type="PANTHER" id="PTHR41913:SF1">
    <property type="entry name" value="DUF1684 DOMAIN-CONTAINING PROTEIN"/>
    <property type="match status" value="1"/>
</dbReference>
<dbReference type="STRING" id="1128970.SAMN04487935_1832"/>
<protein>
    <recommendedName>
        <fullName evidence="3">DUF1684 domain-containing protein</fullName>
    </recommendedName>
</protein>
<sequence length="200" mass="23283">MKNRFLLALLFVGIVGFGQEKFEESKVKRFQDELNTEFASKDKSPLTEENRKDFKTLDFFSSNAKYFVVADFKRTESEKPFKMKTSTDRTPVYVKFGELTFTLEGKLFRLNVYQNIELLKKKGFEDYLFLPFSDLTSGKETYIGGRYIDMKIPKGNQVAIDFNTAYNPYCAYNHKYSCPIVPLENDLNIEINAGVKKFHD</sequence>
<accession>A0A1G8WI09</accession>
<keyword evidence="2" id="KW-1185">Reference proteome</keyword>
<dbReference type="EMBL" id="FNEZ01000002">
    <property type="protein sequence ID" value="SDJ77962.1"/>
    <property type="molecule type" value="Genomic_DNA"/>
</dbReference>